<dbReference type="RefSeq" id="WP_256406769.1">
    <property type="nucleotide sequence ID" value="NZ_CP187151.1"/>
</dbReference>
<comment type="similarity">
    <text evidence="1">Belongs to the arsA ATPase family.</text>
</comment>
<reference evidence="3 4" key="1">
    <citation type="journal article" date="2019" name="Int. J. Syst. Evol. Microbiol.">
        <title>The Global Catalogue of Microorganisms (GCM) 10K type strain sequencing project: providing services to taxonomists for standard genome sequencing and annotation.</title>
        <authorList>
            <consortium name="The Broad Institute Genomics Platform"/>
            <consortium name="The Broad Institute Genome Sequencing Center for Infectious Disease"/>
            <person name="Wu L."/>
            <person name="Ma J."/>
        </authorList>
    </citation>
    <scope>NUCLEOTIDE SEQUENCE [LARGE SCALE GENOMIC DNA]</scope>
    <source>
        <strain evidence="3 4">CGMCC 1.10594</strain>
    </source>
</reference>
<dbReference type="InterPro" id="IPR016300">
    <property type="entry name" value="ATPase_ArsA/GET3"/>
</dbReference>
<dbReference type="Pfam" id="PF02374">
    <property type="entry name" value="ArsA_ATPase"/>
    <property type="match status" value="1"/>
</dbReference>
<organism evidence="3 4">
    <name type="scientific">Haloplanus ruber</name>
    <dbReference type="NCBI Taxonomy" id="869892"/>
    <lineage>
        <taxon>Archaea</taxon>
        <taxon>Methanobacteriati</taxon>
        <taxon>Methanobacteriota</taxon>
        <taxon>Stenosarchaea group</taxon>
        <taxon>Halobacteria</taxon>
        <taxon>Halobacteriales</taxon>
        <taxon>Haloferacaceae</taxon>
        <taxon>Haloplanus</taxon>
    </lineage>
</organism>
<dbReference type="EMBL" id="JBHUDL010000006">
    <property type="protein sequence ID" value="MFD1632973.1"/>
    <property type="molecule type" value="Genomic_DNA"/>
</dbReference>
<evidence type="ECO:0000256" key="1">
    <source>
        <dbReference type="ARBA" id="ARBA00011040"/>
    </source>
</evidence>
<dbReference type="NCBIfam" id="TIGR00345">
    <property type="entry name" value="GET3_arsA_TRC40"/>
    <property type="match status" value="1"/>
</dbReference>
<dbReference type="InterPro" id="IPR027417">
    <property type="entry name" value="P-loop_NTPase"/>
</dbReference>
<sequence>MIDGDATEPDIVLYGGKGGVGKTTCAAAHALGLARSGTETLVVSTDPAHSLGDALERDLGAEPTAVNGSLSAVEVAPETGQDAYRGVIEALAAEFRDAGLRLDDADLERLFEAGVIPGGDEVAALEYVARYADTDYDALVLDTAPTGHTLRLLDLPGVLAETLGVAGEVRRRVGRTARAARSVVLGPAAYWGAGSDDTDDAVTALRDRVGRVGAVLTDPEHTRFRAVLTPERMAIAETERLVARLRDADVPVGSLVVNRLFTNRANCDCERCRRDERRHTERLAAVESRFDLPVRRVPEFDGEVRGLDALDAVSESLV</sequence>
<proteinExistence type="inferred from homology"/>
<dbReference type="InterPro" id="IPR025723">
    <property type="entry name" value="ArsA/GET3_ATPase-like"/>
</dbReference>
<dbReference type="CDD" id="cd02035">
    <property type="entry name" value="ArsA"/>
    <property type="match status" value="1"/>
</dbReference>
<feature type="domain" description="ArsA/GET3 Anion-transporting ATPase-like" evidence="2">
    <location>
        <begin position="11"/>
        <end position="317"/>
    </location>
</feature>
<gene>
    <name evidence="3" type="ORF">ACFSBJ_04390</name>
</gene>
<dbReference type="PANTHER" id="PTHR10803:SF3">
    <property type="entry name" value="ATPASE GET3"/>
    <property type="match status" value="1"/>
</dbReference>
<dbReference type="AlphaFoldDB" id="A0ABD6CX22"/>
<evidence type="ECO:0000259" key="2">
    <source>
        <dbReference type="Pfam" id="PF02374"/>
    </source>
</evidence>
<dbReference type="SUPFAM" id="SSF52540">
    <property type="entry name" value="P-loop containing nucleoside triphosphate hydrolases"/>
    <property type="match status" value="1"/>
</dbReference>
<comment type="caution">
    <text evidence="3">The sequence shown here is derived from an EMBL/GenBank/DDBJ whole genome shotgun (WGS) entry which is preliminary data.</text>
</comment>
<dbReference type="PANTHER" id="PTHR10803">
    <property type="entry name" value="ARSENICAL PUMP-DRIVING ATPASE ARSENITE-TRANSLOCATING ATPASE"/>
    <property type="match status" value="1"/>
</dbReference>
<evidence type="ECO:0000313" key="4">
    <source>
        <dbReference type="Proteomes" id="UP001597075"/>
    </source>
</evidence>
<accession>A0ABD6CX22</accession>
<dbReference type="Proteomes" id="UP001597075">
    <property type="component" value="Unassembled WGS sequence"/>
</dbReference>
<dbReference type="Gene3D" id="3.40.50.300">
    <property type="entry name" value="P-loop containing nucleotide triphosphate hydrolases"/>
    <property type="match status" value="1"/>
</dbReference>
<protein>
    <submittedName>
        <fullName evidence="3">ArsA family ATPase</fullName>
    </submittedName>
</protein>
<evidence type="ECO:0000313" key="3">
    <source>
        <dbReference type="EMBL" id="MFD1632973.1"/>
    </source>
</evidence>
<keyword evidence="4" id="KW-1185">Reference proteome</keyword>
<name>A0ABD6CX22_9EURY</name>